<evidence type="ECO:0000313" key="1">
    <source>
        <dbReference type="EMBL" id="GAG48126.1"/>
    </source>
</evidence>
<protein>
    <submittedName>
        <fullName evidence="1">Uncharacterized protein</fullName>
    </submittedName>
</protein>
<feature type="non-terminal residue" evidence="1">
    <location>
        <position position="92"/>
    </location>
</feature>
<gene>
    <name evidence="1" type="ORF">S01H1_75250</name>
</gene>
<comment type="caution">
    <text evidence="1">The sequence shown here is derived from an EMBL/GenBank/DDBJ whole genome shotgun (WGS) entry which is preliminary data.</text>
</comment>
<name>X0ZII5_9ZZZZ</name>
<reference evidence="1" key="1">
    <citation type="journal article" date="2014" name="Front. Microbiol.">
        <title>High frequency of phylogenetically diverse reductive dehalogenase-homologous genes in deep subseafloor sedimentary metagenomes.</title>
        <authorList>
            <person name="Kawai M."/>
            <person name="Futagami T."/>
            <person name="Toyoda A."/>
            <person name="Takaki Y."/>
            <person name="Nishi S."/>
            <person name="Hori S."/>
            <person name="Arai W."/>
            <person name="Tsubouchi T."/>
            <person name="Morono Y."/>
            <person name="Uchiyama I."/>
            <person name="Ito T."/>
            <person name="Fujiyama A."/>
            <person name="Inagaki F."/>
            <person name="Takami H."/>
        </authorList>
    </citation>
    <scope>NUCLEOTIDE SEQUENCE</scope>
    <source>
        <strain evidence="1">Expedition CK06-06</strain>
    </source>
</reference>
<dbReference type="EMBL" id="BARS01050400">
    <property type="protein sequence ID" value="GAG48126.1"/>
    <property type="molecule type" value="Genomic_DNA"/>
</dbReference>
<organism evidence="1">
    <name type="scientific">marine sediment metagenome</name>
    <dbReference type="NCBI Taxonomy" id="412755"/>
    <lineage>
        <taxon>unclassified sequences</taxon>
        <taxon>metagenomes</taxon>
        <taxon>ecological metagenomes</taxon>
    </lineage>
</organism>
<sequence length="92" mass="10387">MKPEAVDQWAYFYSTSWRPGVSVRSHVAEDMVPASYWFFDDVYGYQFGVGPNGDMPGDVKMNYGGTVFRDLTTGIRHYGAYASMLVLIDPET</sequence>
<proteinExistence type="predicted"/>
<dbReference type="AlphaFoldDB" id="X0ZII5"/>
<accession>X0ZII5</accession>